<evidence type="ECO:0000259" key="2">
    <source>
        <dbReference type="Pfam" id="PF00881"/>
    </source>
</evidence>
<evidence type="ECO:0000256" key="1">
    <source>
        <dbReference type="SAM" id="MobiDB-lite"/>
    </source>
</evidence>
<sequence length="364" mass="39909">MSITIRERRSIRRYSARPVAREMIDSLLNQAASLYQAEGEGASHWRSICYSTPEARHRLADSMIAKVKGSTLGKLLPGKMLDLMKKQVTDTPAHLVFIAESGSTQRQSDENYAAVCSIMQNVQLLGWEQGLGMLWYTDPMLNSAAFEREIGLRAGERFAGVLNIGFYEKVPRARKRTPAEQKWTAIEGDASGYVDHLQVSSQNGSGPAHKASSGKVSSRTVSSQSVLALLNDAVWAPNDGLREPWRFVFAAVGEAADRLRALDGDASAAFLLVVAKEEPDSHKRKEDYAAVCCLIQNFQLLAASEPWPVRRTMPEWIYDPAQCKPFGVRPQERIVAVLALGGDGLHSSSALASLASVPINITHC</sequence>
<protein>
    <submittedName>
        <fullName evidence="3">Nitroreductase family protein</fullName>
    </submittedName>
</protein>
<dbReference type="RefSeq" id="WP_282912895.1">
    <property type="nucleotide sequence ID" value="NZ_JAGRPV010000001.1"/>
</dbReference>
<name>A0ABT6TP26_9BACL</name>
<dbReference type="EMBL" id="JAGRPV010000001">
    <property type="protein sequence ID" value="MDI4647978.1"/>
    <property type="molecule type" value="Genomic_DNA"/>
</dbReference>
<dbReference type="InterPro" id="IPR029479">
    <property type="entry name" value="Nitroreductase"/>
</dbReference>
<feature type="region of interest" description="Disordered" evidence="1">
    <location>
        <begin position="197"/>
        <end position="217"/>
    </location>
</feature>
<dbReference type="Gene3D" id="3.40.109.10">
    <property type="entry name" value="NADH Oxidase"/>
    <property type="match status" value="2"/>
</dbReference>
<gene>
    <name evidence="3" type="ORF">KB449_23705</name>
</gene>
<dbReference type="InterPro" id="IPR000415">
    <property type="entry name" value="Nitroreductase-like"/>
</dbReference>
<accession>A0ABT6TP26</accession>
<dbReference type="InterPro" id="IPR052530">
    <property type="entry name" value="NAD(P)H_nitroreductase"/>
</dbReference>
<reference evidence="3" key="1">
    <citation type="submission" date="2023-04" db="EMBL/GenBank/DDBJ databases">
        <title>Comparative genomic analysis of Cohnella hashimotonis sp. nov., isolated from the International Space Station.</title>
        <authorList>
            <person name="Venkateswaran K."/>
            <person name="Simpson A."/>
        </authorList>
    </citation>
    <scope>NUCLEOTIDE SEQUENCE</scope>
    <source>
        <strain evidence="3">F6_2S_P_1</strain>
    </source>
</reference>
<dbReference type="Pfam" id="PF00881">
    <property type="entry name" value="Nitroreductase"/>
    <property type="match status" value="1"/>
</dbReference>
<comment type="caution">
    <text evidence="3">The sequence shown here is derived from an EMBL/GenBank/DDBJ whole genome shotgun (WGS) entry which is preliminary data.</text>
</comment>
<dbReference type="Proteomes" id="UP001161691">
    <property type="component" value="Unassembled WGS sequence"/>
</dbReference>
<organism evidence="3 4">
    <name type="scientific">Cohnella hashimotonis</name>
    <dbReference type="NCBI Taxonomy" id="2826895"/>
    <lineage>
        <taxon>Bacteria</taxon>
        <taxon>Bacillati</taxon>
        <taxon>Bacillota</taxon>
        <taxon>Bacilli</taxon>
        <taxon>Bacillales</taxon>
        <taxon>Paenibacillaceae</taxon>
        <taxon>Cohnella</taxon>
    </lineage>
</organism>
<feature type="domain" description="Nitroreductase" evidence="2">
    <location>
        <begin position="5"/>
        <end position="165"/>
    </location>
</feature>
<keyword evidence="4" id="KW-1185">Reference proteome</keyword>
<dbReference type="SUPFAM" id="SSF55469">
    <property type="entry name" value="FMN-dependent nitroreductase-like"/>
    <property type="match status" value="2"/>
</dbReference>
<dbReference type="PANTHER" id="PTHR43821:SF1">
    <property type="entry name" value="NAD(P)H NITROREDUCTASE YDJA-RELATED"/>
    <property type="match status" value="1"/>
</dbReference>
<proteinExistence type="predicted"/>
<dbReference type="PANTHER" id="PTHR43821">
    <property type="entry name" value="NAD(P)H NITROREDUCTASE YDJA-RELATED"/>
    <property type="match status" value="1"/>
</dbReference>
<evidence type="ECO:0000313" key="4">
    <source>
        <dbReference type="Proteomes" id="UP001161691"/>
    </source>
</evidence>
<evidence type="ECO:0000313" key="3">
    <source>
        <dbReference type="EMBL" id="MDI4647978.1"/>
    </source>
</evidence>